<name>A0A9D4UIT8_ADICA</name>
<gene>
    <name evidence="1" type="ORF">GOP47_0016568</name>
</gene>
<dbReference type="SUPFAM" id="SSF48452">
    <property type="entry name" value="TPR-like"/>
    <property type="match status" value="2"/>
</dbReference>
<dbReference type="Gene3D" id="1.25.40.10">
    <property type="entry name" value="Tetratricopeptide repeat domain"/>
    <property type="match status" value="1"/>
</dbReference>
<dbReference type="InterPro" id="IPR011990">
    <property type="entry name" value="TPR-like_helical_dom_sf"/>
</dbReference>
<dbReference type="CDD" id="cd06257">
    <property type="entry name" value="DnaJ"/>
    <property type="match status" value="1"/>
</dbReference>
<dbReference type="InterPro" id="IPR036869">
    <property type="entry name" value="J_dom_sf"/>
</dbReference>
<keyword evidence="2" id="KW-1185">Reference proteome</keyword>
<dbReference type="Proteomes" id="UP000886520">
    <property type="component" value="Chromosome 16"/>
</dbReference>
<comment type="caution">
    <text evidence="1">The sequence shown here is derived from an EMBL/GenBank/DDBJ whole genome shotgun (WGS) entry which is preliminary data.</text>
</comment>
<dbReference type="AlphaFoldDB" id="A0A9D4UIT8"/>
<dbReference type="PANTHER" id="PTHR46816:SF2">
    <property type="entry name" value="J DOMAIN-CONTAINING PROTEIN"/>
    <property type="match status" value="1"/>
</dbReference>
<dbReference type="SUPFAM" id="SSF46565">
    <property type="entry name" value="Chaperone J-domain"/>
    <property type="match status" value="1"/>
</dbReference>
<evidence type="ECO:0000313" key="1">
    <source>
        <dbReference type="EMBL" id="KAI5068223.1"/>
    </source>
</evidence>
<organism evidence="1 2">
    <name type="scientific">Adiantum capillus-veneris</name>
    <name type="common">Maidenhair fern</name>
    <dbReference type="NCBI Taxonomy" id="13818"/>
    <lineage>
        <taxon>Eukaryota</taxon>
        <taxon>Viridiplantae</taxon>
        <taxon>Streptophyta</taxon>
        <taxon>Embryophyta</taxon>
        <taxon>Tracheophyta</taxon>
        <taxon>Polypodiopsida</taxon>
        <taxon>Polypodiidae</taxon>
        <taxon>Polypodiales</taxon>
        <taxon>Pteridineae</taxon>
        <taxon>Pteridaceae</taxon>
        <taxon>Vittarioideae</taxon>
        <taxon>Adiantum</taxon>
    </lineage>
</organism>
<dbReference type="Gene3D" id="1.10.287.110">
    <property type="entry name" value="DnaJ domain"/>
    <property type="match status" value="1"/>
</dbReference>
<dbReference type="SMART" id="SM00028">
    <property type="entry name" value="TPR"/>
    <property type="match status" value="1"/>
</dbReference>
<evidence type="ECO:0000313" key="2">
    <source>
        <dbReference type="Proteomes" id="UP000886520"/>
    </source>
</evidence>
<dbReference type="InterPro" id="IPR019734">
    <property type="entry name" value="TPR_rpt"/>
</dbReference>
<dbReference type="PANTHER" id="PTHR46816">
    <property type="entry name" value="OS01G0273500 PROTEIN"/>
    <property type="match status" value="1"/>
</dbReference>
<proteinExistence type="predicted"/>
<dbReference type="OrthoDB" id="66418at2759"/>
<sequence length="611" mass="68239">MPAGQFRFRLQRHCCFSTFQLAEKHVAKAKHLLASQKREDAEAALAPIDAALEVCPSSEKALELKACTLLRLQRYKDVVEMLHDYIPSLIPSLTSSVSTFTSAMSAPSPLPMPESPVPKERSPLLSGYNPSRDDFLLLSPIGHCFSVAKLRQRLSVHLSYRKIGKQQQWRYLVLGQACFYLGMLEDAMVLLQSGKRTASAVSRIRSNGLREDNFSAAFDMGGSLSHEGISQVDADKVAQMLGTIKFLLRRRTAAMAALEAGLYAESVRHFSKIIDGRKGSPRRFIADCYLHRAIAYQATGRVVDAIADCNKTLSLNPNCSKALSVRASLYEMVKCYSECLLDLQQLKMMYEAALRYQMLPEPRAWTIRRQQLASDVDLAGRLDYINNKITAARQRLSGSCSLDAHTILDMPKSCTMDDVKRAYTVLSLKHRPDMATNFIGKCELVDDERDMETVREEVRASAHRLSQLIYKAYTKVLSCISEEKEIGMQGIEAQNKSMERRDETPLIEIDDERPKEEFLTEIHEIRHDEKTDLYHPVNCILYDEGRGSAEDETDACDFCQPFGGLTTAALANALSQALLHDAPTAATPATAVAATWTPDWSLALSQPLQVT</sequence>
<dbReference type="InterPro" id="IPR001623">
    <property type="entry name" value="DnaJ_domain"/>
</dbReference>
<reference evidence="1" key="1">
    <citation type="submission" date="2021-01" db="EMBL/GenBank/DDBJ databases">
        <title>Adiantum capillus-veneris genome.</title>
        <authorList>
            <person name="Fang Y."/>
            <person name="Liao Q."/>
        </authorList>
    </citation>
    <scope>NUCLEOTIDE SEQUENCE</scope>
    <source>
        <strain evidence="1">H3</strain>
        <tissue evidence="1">Leaf</tissue>
    </source>
</reference>
<accession>A0A9D4UIT8</accession>
<dbReference type="EMBL" id="JABFUD020000016">
    <property type="protein sequence ID" value="KAI5068223.1"/>
    <property type="molecule type" value="Genomic_DNA"/>
</dbReference>
<protein>
    <submittedName>
        <fullName evidence="1">Uncharacterized protein</fullName>
    </submittedName>
</protein>